<keyword evidence="3" id="KW-1185">Reference proteome</keyword>
<evidence type="ECO:0000313" key="3">
    <source>
        <dbReference type="Proteomes" id="UP001155820"/>
    </source>
</evidence>
<dbReference type="SUPFAM" id="SSF56349">
    <property type="entry name" value="DNA breaking-rejoining enzymes"/>
    <property type="match status" value="1"/>
</dbReference>
<dbReference type="InterPro" id="IPR013762">
    <property type="entry name" value="Integrase-like_cat_sf"/>
</dbReference>
<dbReference type="RefSeq" id="WP_172873439.1">
    <property type="nucleotide sequence ID" value="NZ_JABRWL010000005.1"/>
</dbReference>
<dbReference type="GO" id="GO:0015074">
    <property type="term" value="P:DNA integration"/>
    <property type="evidence" value="ECO:0007669"/>
    <property type="project" value="InterPro"/>
</dbReference>
<dbReference type="AlphaFoldDB" id="A0AA44EMG8"/>
<reference evidence="2" key="1">
    <citation type="submission" date="2019-07" db="EMBL/GenBank/DDBJ databases">
        <title>FDA dAtabase for Regulatory Grade micrObial Sequences (FDA-ARGOS): Supporting development and validation of Infectious Disease Dx tests.</title>
        <authorList>
            <person name="Bachman M."/>
            <person name="Young C."/>
            <person name="Tallon L."/>
            <person name="Sadzewicz L."/>
            <person name="Vavikolanu K."/>
            <person name="Mehta A."/>
            <person name="Aluvathingal J."/>
            <person name="Nadendla S."/>
            <person name="Nandy P."/>
            <person name="Geyer C."/>
            <person name="Yan Y."/>
            <person name="Sichtig H."/>
        </authorList>
    </citation>
    <scope>NUCLEOTIDE SEQUENCE</scope>
    <source>
        <strain evidence="2">FDAARGOS_618</strain>
    </source>
</reference>
<sequence length="803" mass="90492">MIELNKSVILSRASYRSILSSIYPPSSVVGTSPSVSHGKQSWHTGAHRNLVHNYWNIRTANADHVISADEWISFETVVDFNNRRLHEAAFLHDNLTKKLLCIEIVNNRAVDREVGANLAFKILNHFDWCLRWRNGISVRCFSDLTAEDWQDYEARCNSTDLLELIPVIERLDRLANDPDYNLPFVEHGRRKFLGWERLAAEIGVTEVALSKSKTFREAALARLPIFLDRSGIAADQFQLQGRKNRSAPAQATELLDPSHRMTAWHCLARLTASGLLDHDPLQIEIPAGTLKKKKRRRSQTTTLLPHDMFRLMELSVKWVVEYSDHIIFALRQRAAMPALKEGQKSYLRRIDATTAELQLLAPDGLRLSAHITKRASADHGTIILPEAIKYLFVACAILIGCFGGRRHIEVASLRAGSLETSNGLCRLNIYIAKTLQDLDHVPMPAVIEPVVRVLENLSQFARERNGTPWLFQFQQELADGRSMEVSADFEHHLTSFVEDSGLPPPAGQTSWKLNYHMFRKGFAIFYYHANLWGGFDGTNRMLRHTSDDMSRIYLDEENLGALEWIQAEVIRLTEIAVSDLSPEEAAFLSEVPKALSERKVRREAWNAARQEHFVSTMMGVFDAVMHPIGKGAATMLDELKALEDRALARIQIGATPTNHHRDVRTFVLADVQRLAADHFMEPIPGGLGYCLYKRGSVDQSMHANCLKDKAAARRPWSEFKKTGIDNRPDYAFSGLYACLDCPFFAAFEASQKLFADHQEGLALQVATAATPALEQSVAEYLADVSERIDQAKAAVNGKQRTSY</sequence>
<dbReference type="InterPro" id="IPR011010">
    <property type="entry name" value="DNA_brk_join_enz"/>
</dbReference>
<organism evidence="2 3">
    <name type="scientific">Agrobacterium pusense</name>
    <dbReference type="NCBI Taxonomy" id="648995"/>
    <lineage>
        <taxon>Bacteria</taxon>
        <taxon>Pseudomonadati</taxon>
        <taxon>Pseudomonadota</taxon>
        <taxon>Alphaproteobacteria</taxon>
        <taxon>Hyphomicrobiales</taxon>
        <taxon>Rhizobiaceae</taxon>
        <taxon>Rhizobium/Agrobacterium group</taxon>
        <taxon>Agrobacterium</taxon>
    </lineage>
</organism>
<dbReference type="GO" id="GO:0006310">
    <property type="term" value="P:DNA recombination"/>
    <property type="evidence" value="ECO:0007669"/>
    <property type="project" value="UniProtKB-KW"/>
</dbReference>
<dbReference type="EMBL" id="JABRWM010000006">
    <property type="protein sequence ID" value="NRF21078.1"/>
    <property type="molecule type" value="Genomic_DNA"/>
</dbReference>
<evidence type="ECO:0000313" key="2">
    <source>
        <dbReference type="EMBL" id="NRF21078.1"/>
    </source>
</evidence>
<dbReference type="Gene3D" id="1.10.443.10">
    <property type="entry name" value="Intergrase catalytic core"/>
    <property type="match status" value="1"/>
</dbReference>
<gene>
    <name evidence="2" type="ORF">FOB26_18640</name>
</gene>
<protein>
    <submittedName>
        <fullName evidence="2">Uncharacterized protein</fullName>
    </submittedName>
</protein>
<name>A0AA44EMG8_9HYPH</name>
<keyword evidence="1" id="KW-0233">DNA recombination</keyword>
<accession>A0AA44EMG8</accession>
<comment type="caution">
    <text evidence="2">The sequence shown here is derived from an EMBL/GenBank/DDBJ whole genome shotgun (WGS) entry which is preliminary data.</text>
</comment>
<dbReference type="GO" id="GO:0003677">
    <property type="term" value="F:DNA binding"/>
    <property type="evidence" value="ECO:0007669"/>
    <property type="project" value="InterPro"/>
</dbReference>
<dbReference type="Proteomes" id="UP001155820">
    <property type="component" value="Unassembled WGS sequence"/>
</dbReference>
<proteinExistence type="predicted"/>
<evidence type="ECO:0000256" key="1">
    <source>
        <dbReference type="ARBA" id="ARBA00023172"/>
    </source>
</evidence>